<proteinExistence type="predicted"/>
<accession>A0A9Q1JB99</accession>
<sequence>MVAGLPGDIKPPELEALSPLTTTPGAPSVTRESLIHREEDTSRAQRHQRAAGAHRSCAEHAGPSCGQLCKSCIGLHGHVQWPMHDLHSWPHEGPACSAQERWAPAARWCLCARDVSSSLWMSDSLVTDGAPGVVVSGERASSSGGLMSPGRPATILELSVEDLSREPVGRYADHMPDPADMFLYKEHFNSGCVGQIMDFHIGHPGLPGYTKDPLKAADVEILYGLYVPLVGGPGFLAIQQC</sequence>
<evidence type="ECO:0000313" key="2">
    <source>
        <dbReference type="EMBL" id="KAJ8376050.1"/>
    </source>
</evidence>
<comment type="caution">
    <text evidence="2">The sequence shown here is derived from an EMBL/GenBank/DDBJ whole genome shotgun (WGS) entry which is preliminary data.</text>
</comment>
<evidence type="ECO:0000313" key="3">
    <source>
        <dbReference type="Proteomes" id="UP001152622"/>
    </source>
</evidence>
<keyword evidence="3" id="KW-1185">Reference proteome</keyword>
<dbReference type="Proteomes" id="UP001152622">
    <property type="component" value="Chromosome 2"/>
</dbReference>
<organism evidence="2 3">
    <name type="scientific">Synaphobranchus kaupii</name>
    <name type="common">Kaup's arrowtooth eel</name>
    <dbReference type="NCBI Taxonomy" id="118154"/>
    <lineage>
        <taxon>Eukaryota</taxon>
        <taxon>Metazoa</taxon>
        <taxon>Chordata</taxon>
        <taxon>Craniata</taxon>
        <taxon>Vertebrata</taxon>
        <taxon>Euteleostomi</taxon>
        <taxon>Actinopterygii</taxon>
        <taxon>Neopterygii</taxon>
        <taxon>Teleostei</taxon>
        <taxon>Anguilliformes</taxon>
        <taxon>Synaphobranchidae</taxon>
        <taxon>Synaphobranchus</taxon>
    </lineage>
</organism>
<dbReference type="EMBL" id="JAINUF010000002">
    <property type="protein sequence ID" value="KAJ8376050.1"/>
    <property type="molecule type" value="Genomic_DNA"/>
</dbReference>
<gene>
    <name evidence="2" type="ORF">SKAU_G00066300</name>
</gene>
<dbReference type="AlphaFoldDB" id="A0A9Q1JB99"/>
<reference evidence="2" key="1">
    <citation type="journal article" date="2023" name="Science">
        <title>Genome structures resolve the early diversification of teleost fishes.</title>
        <authorList>
            <person name="Parey E."/>
            <person name="Louis A."/>
            <person name="Montfort J."/>
            <person name="Bouchez O."/>
            <person name="Roques C."/>
            <person name="Iampietro C."/>
            <person name="Lluch J."/>
            <person name="Castinel A."/>
            <person name="Donnadieu C."/>
            <person name="Desvignes T."/>
            <person name="Floi Bucao C."/>
            <person name="Jouanno E."/>
            <person name="Wen M."/>
            <person name="Mejri S."/>
            <person name="Dirks R."/>
            <person name="Jansen H."/>
            <person name="Henkel C."/>
            <person name="Chen W.J."/>
            <person name="Zahm M."/>
            <person name="Cabau C."/>
            <person name="Klopp C."/>
            <person name="Thompson A.W."/>
            <person name="Robinson-Rechavi M."/>
            <person name="Braasch I."/>
            <person name="Lecointre G."/>
            <person name="Bobe J."/>
            <person name="Postlethwait J.H."/>
            <person name="Berthelot C."/>
            <person name="Roest Crollius H."/>
            <person name="Guiguen Y."/>
        </authorList>
    </citation>
    <scope>NUCLEOTIDE SEQUENCE</scope>
    <source>
        <strain evidence="2">WJC10195</strain>
    </source>
</reference>
<name>A0A9Q1JB99_SYNKA</name>
<evidence type="ECO:0000256" key="1">
    <source>
        <dbReference type="SAM" id="MobiDB-lite"/>
    </source>
</evidence>
<feature type="region of interest" description="Disordered" evidence="1">
    <location>
        <begin position="1"/>
        <end position="31"/>
    </location>
</feature>
<protein>
    <submittedName>
        <fullName evidence="2">Uncharacterized protein</fullName>
    </submittedName>
</protein>